<dbReference type="Pfam" id="PF12787">
    <property type="entry name" value="EcsC"/>
    <property type="match status" value="1"/>
</dbReference>
<evidence type="ECO:0000256" key="1">
    <source>
        <dbReference type="SAM" id="MobiDB-lite"/>
    </source>
</evidence>
<dbReference type="EMBL" id="JADKPN010000012">
    <property type="protein sequence ID" value="MBF4765009.1"/>
    <property type="molecule type" value="Genomic_DNA"/>
</dbReference>
<protein>
    <submittedName>
        <fullName evidence="2">EcsC family protein</fullName>
    </submittedName>
</protein>
<dbReference type="PANTHER" id="PTHR41260:SF1">
    <property type="entry name" value="PROTEIN ECSC"/>
    <property type="match status" value="1"/>
</dbReference>
<accession>A0A930VCK5</accession>
<dbReference type="InterPro" id="IPR024787">
    <property type="entry name" value="EcsC"/>
</dbReference>
<feature type="region of interest" description="Disordered" evidence="1">
    <location>
        <begin position="298"/>
        <end position="342"/>
    </location>
</feature>
<name>A0A930VCK5_9ACTN</name>
<gene>
    <name evidence="2" type="ORF">ISU07_17900</name>
</gene>
<organism evidence="2 3">
    <name type="scientific">Nocardioides islandensis</name>
    <dbReference type="NCBI Taxonomy" id="433663"/>
    <lineage>
        <taxon>Bacteria</taxon>
        <taxon>Bacillati</taxon>
        <taxon>Actinomycetota</taxon>
        <taxon>Actinomycetes</taxon>
        <taxon>Propionibacteriales</taxon>
        <taxon>Nocardioidaceae</taxon>
        <taxon>Nocardioides</taxon>
    </lineage>
</organism>
<dbReference type="Proteomes" id="UP000640489">
    <property type="component" value="Unassembled WGS sequence"/>
</dbReference>
<feature type="compositionally biased region" description="Basic and acidic residues" evidence="1">
    <location>
        <begin position="318"/>
        <end position="329"/>
    </location>
</feature>
<keyword evidence="3" id="KW-1185">Reference proteome</keyword>
<proteinExistence type="predicted"/>
<feature type="compositionally biased region" description="Polar residues" evidence="1">
    <location>
        <begin position="330"/>
        <end position="342"/>
    </location>
</feature>
<dbReference type="RefSeq" id="WP_194708192.1">
    <property type="nucleotide sequence ID" value="NZ_JADKPN010000012.1"/>
</dbReference>
<dbReference type="AlphaFoldDB" id="A0A930VCK5"/>
<evidence type="ECO:0000313" key="3">
    <source>
        <dbReference type="Proteomes" id="UP000640489"/>
    </source>
</evidence>
<dbReference type="PANTHER" id="PTHR41260">
    <property type="entry name" value="PROTEIN ECSC"/>
    <property type="match status" value="1"/>
</dbReference>
<evidence type="ECO:0000313" key="2">
    <source>
        <dbReference type="EMBL" id="MBF4765009.1"/>
    </source>
</evidence>
<sequence length="342" mass="37014">MDDISRMSPYERRAWTEAIERLNRRDESAARRLASRVSAPVKSTAVKVWAKVPLHGDVEGLVTQSLQGLFTVTFGPAMNSVNPAKVAKRVGSPFEQFHTLDLQMLDKAVPRTRWYYTLGAMAEGGTTAIVVTGAEVSSTVSGGTTAAVAVAAVATDIAASIGIMGRIVAKVAAHYGYDTSLPEEELFVLGVISLGTAGSPASKTQALSSLSRLTQQMMRQPTWAQLNKNAWVQLVQKVFDALGLKLTQQKLGQAIPFLGVLVNGGLSAEMADRTFRRARDAYRLRFLADKYGIDPAEWLVEPNEPPPDDVLSAALESLETRQGYDDEKNAPTSETSSAETER</sequence>
<reference evidence="2" key="1">
    <citation type="submission" date="2020-11" db="EMBL/GenBank/DDBJ databases">
        <title>Nocardioides sp. nov., isolated from Soil of Cynanchum wilfordii Hemsley rhizosphere.</title>
        <authorList>
            <person name="Lee J.-S."/>
            <person name="Suh M.K."/>
            <person name="Kim J.-S."/>
        </authorList>
    </citation>
    <scope>NUCLEOTIDE SEQUENCE</scope>
    <source>
        <strain evidence="2">KCTC 19275</strain>
    </source>
</reference>
<comment type="caution">
    <text evidence="2">The sequence shown here is derived from an EMBL/GenBank/DDBJ whole genome shotgun (WGS) entry which is preliminary data.</text>
</comment>